<evidence type="ECO:0000313" key="1">
    <source>
        <dbReference type="EnsemblPlants" id="AVESA.00010b.r2.4DG0764360.1.CDS"/>
    </source>
</evidence>
<name>A0ACD5XBK0_AVESA</name>
<accession>A0ACD5XBK0</accession>
<protein>
    <submittedName>
        <fullName evidence="1">Uncharacterized protein</fullName>
    </submittedName>
</protein>
<reference evidence="1" key="1">
    <citation type="submission" date="2021-05" db="EMBL/GenBank/DDBJ databases">
        <authorList>
            <person name="Scholz U."/>
            <person name="Mascher M."/>
            <person name="Fiebig A."/>
        </authorList>
    </citation>
    <scope>NUCLEOTIDE SEQUENCE [LARGE SCALE GENOMIC DNA]</scope>
</reference>
<reference evidence="1" key="2">
    <citation type="submission" date="2025-09" db="UniProtKB">
        <authorList>
            <consortium name="EnsemblPlants"/>
        </authorList>
    </citation>
    <scope>IDENTIFICATION</scope>
</reference>
<dbReference type="EnsemblPlants" id="AVESA.00010b.r2.4DG0764360.1">
    <property type="protein sequence ID" value="AVESA.00010b.r2.4DG0764360.1.CDS"/>
    <property type="gene ID" value="AVESA.00010b.r2.4DG0764360"/>
</dbReference>
<dbReference type="Proteomes" id="UP001732700">
    <property type="component" value="Chromosome 4D"/>
</dbReference>
<proteinExistence type="predicted"/>
<organism evidence="1 2">
    <name type="scientific">Avena sativa</name>
    <name type="common">Oat</name>
    <dbReference type="NCBI Taxonomy" id="4498"/>
    <lineage>
        <taxon>Eukaryota</taxon>
        <taxon>Viridiplantae</taxon>
        <taxon>Streptophyta</taxon>
        <taxon>Embryophyta</taxon>
        <taxon>Tracheophyta</taxon>
        <taxon>Spermatophyta</taxon>
        <taxon>Magnoliopsida</taxon>
        <taxon>Liliopsida</taxon>
        <taxon>Poales</taxon>
        <taxon>Poaceae</taxon>
        <taxon>BOP clade</taxon>
        <taxon>Pooideae</taxon>
        <taxon>Poodae</taxon>
        <taxon>Poeae</taxon>
        <taxon>Poeae Chloroplast Group 1 (Aveneae type)</taxon>
        <taxon>Aveninae</taxon>
        <taxon>Avena</taxon>
    </lineage>
</organism>
<sequence>MVMSRAGLGLTGPNAVPSLAGPNCLGLLVLFHSPPRPSLFLSHPTRISSPHLAGTLAAAARLLTAGKIPVSPRLPPQNRTLLHLNPVPRPCQSPLRRQAGMSSQRKNFRRRTDDDDGGASKGDDAGPPTRPAVTKTQTPPAPRPRSQSASRLSFADDEDEDDAEEGPFAQQQRRRPSASVRHASTASPAAAALHRITPARDRARGSPAVAAPPKPSNFQSHAGEYTPERLRELQKNTRPLHGSLVRAPPQPAPVAESRQHRLAGATAIASTSSGPTAAAAEPVVVLKGLVKPMAQASIGPRKPLQNEVESDESEEDEGDEEKGPAIPDKAMIEAIRKKRQQLQQPRHAAPDFISLDGGGVLSSRDAAGGSSDEEDNEMQGRIAMYSEKPSDGQRSSKGVFHGINNRGPAASLGVINDGFREVDDDGDDDEEEEERKWEEEQVKKALGSSAQRAANGAPAPMQVQPQPSVYSGGPHYQPSFSGGVLPGASAFASGSAEFLSISQQADVASKALQENIRKLKETHKTTVDALARTDTHLNEALSEISSLESGLQNAEKKFVYMQELRNYVSVMCDFLNDKAFFIEELEDHMQKLHENRALAVSERRAADLADESSVIEAAVNAAISVLSKGSSSANLSAASLAAQAAATAARESVNLPPELDEFGRDVNLQKRMDLKRREENRRRRKARSESKRLSSAGKSGNSEHVEGELSTDESDTDSSAYLSNRDELLKTADVVFSDAAEEYSSLTIVKDKFEGWKTQYPLAYRDAHVALSVPSVFTPYVRLELLKWDPLHKTTDLLDMEWPNILLDYDVQEIDPNDSDINLVGILAEKVALPILHHRIMHCWDVLSTQRTQKAVDAIFMLITYVPASSKALHQLLASVCKRLTEAIADISVPAWGSMLTRTVPGAVQYAAYRFGVATRLLRNVCLWKKVLAGNVLEKLAIEELLVGKILPHMKSIILDVHDAITRAERIAASLSGVGSSPSEKLKPFTDLVIELSRKVDQRGRAGISAEETRMMARRLKNILVAVNDYDNARDITRTLNLKEAV</sequence>
<keyword evidence="2" id="KW-1185">Reference proteome</keyword>
<evidence type="ECO:0000313" key="2">
    <source>
        <dbReference type="Proteomes" id="UP001732700"/>
    </source>
</evidence>